<dbReference type="PROSITE" id="PS50835">
    <property type="entry name" value="IG_LIKE"/>
    <property type="match status" value="1"/>
</dbReference>
<dbReference type="PANTHER" id="PTHR12080">
    <property type="entry name" value="SIGNALING LYMPHOCYTIC ACTIVATION MOLECULE"/>
    <property type="match status" value="1"/>
</dbReference>
<dbReference type="PANTHER" id="PTHR12080:SF55">
    <property type="entry name" value="LYMPHOCYTE FUNCTION-ASSOCIATED ANTIGEN 3"/>
    <property type="match status" value="1"/>
</dbReference>
<dbReference type="SUPFAM" id="SSF48726">
    <property type="entry name" value="Immunoglobulin"/>
    <property type="match status" value="1"/>
</dbReference>
<keyword evidence="2" id="KW-0732">Signal</keyword>
<evidence type="ECO:0000259" key="5">
    <source>
        <dbReference type="PROSITE" id="PS50835"/>
    </source>
</evidence>
<reference evidence="7" key="1">
    <citation type="journal article" date="2016" name="Nature">
        <title>Genome evolution in the allotetraploid frog Xenopus laevis.</title>
        <authorList>
            <person name="Session A.M."/>
            <person name="Uno Y."/>
            <person name="Kwon T."/>
            <person name="Chapman J.A."/>
            <person name="Toyoda A."/>
            <person name="Takahashi S."/>
            <person name="Fukui A."/>
            <person name="Hikosaka A."/>
            <person name="Suzuki A."/>
            <person name="Kondo M."/>
            <person name="van Heeringen S.J."/>
            <person name="Quigley I."/>
            <person name="Heinz S."/>
            <person name="Ogino H."/>
            <person name="Ochi H."/>
            <person name="Hellsten U."/>
            <person name="Lyons J.B."/>
            <person name="Simakov O."/>
            <person name="Putnam N."/>
            <person name="Stites J."/>
            <person name="Kuroki Y."/>
            <person name="Tanaka T."/>
            <person name="Michiue T."/>
            <person name="Watanabe M."/>
            <person name="Bogdanovic O."/>
            <person name="Lister R."/>
            <person name="Georgiou G."/>
            <person name="Paranjpe S.S."/>
            <person name="van Kruijsbergen I."/>
            <person name="Shu S."/>
            <person name="Carlson J."/>
            <person name="Kinoshita T."/>
            <person name="Ohta Y."/>
            <person name="Mawaribuchi S."/>
            <person name="Jenkins J."/>
            <person name="Grimwood J."/>
            <person name="Schmutz J."/>
            <person name="Mitros T."/>
            <person name="Mozaffari S.V."/>
            <person name="Suzuki Y."/>
            <person name="Haramoto Y."/>
            <person name="Yamamoto T.S."/>
            <person name="Takagi C."/>
            <person name="Heald R."/>
            <person name="Miller K."/>
            <person name="Haudenschild C."/>
            <person name="Kitzman J."/>
            <person name="Nakayama T."/>
            <person name="Izutsu Y."/>
            <person name="Robert J."/>
            <person name="Fortriede J."/>
            <person name="Burns K."/>
            <person name="Lotay V."/>
            <person name="Karimi K."/>
            <person name="Yasuoka Y."/>
            <person name="Dichmann D.S."/>
            <person name="Flajnik M.F."/>
            <person name="Houston D.W."/>
            <person name="Shendure J."/>
            <person name="DuPasquier L."/>
            <person name="Vize P.D."/>
            <person name="Zorn A.M."/>
            <person name="Ito M."/>
            <person name="Marcotte E.M."/>
            <person name="Wallingford J.B."/>
            <person name="Ito Y."/>
            <person name="Asashima M."/>
            <person name="Ueno N."/>
            <person name="Matsuda Y."/>
            <person name="Veenstra G.J."/>
            <person name="Fujiyama A."/>
            <person name="Harland R.M."/>
            <person name="Taira M."/>
            <person name="Rokhsar D.S."/>
        </authorList>
    </citation>
    <scope>NUCLEOTIDE SEQUENCE [LARGE SCALE GENOMIC DNA]</scope>
    <source>
        <strain evidence="7">J</strain>
    </source>
</reference>
<organism evidence="6 7">
    <name type="scientific">Xenopus laevis</name>
    <name type="common">African clawed frog</name>
    <dbReference type="NCBI Taxonomy" id="8355"/>
    <lineage>
        <taxon>Eukaryota</taxon>
        <taxon>Metazoa</taxon>
        <taxon>Chordata</taxon>
        <taxon>Craniata</taxon>
        <taxon>Vertebrata</taxon>
        <taxon>Euteleostomi</taxon>
        <taxon>Amphibia</taxon>
        <taxon>Batrachia</taxon>
        <taxon>Anura</taxon>
        <taxon>Pipoidea</taxon>
        <taxon>Pipidae</taxon>
        <taxon>Xenopodinae</taxon>
        <taxon>Xenopus</taxon>
        <taxon>Xenopus</taxon>
    </lineage>
</organism>
<accession>A0A974CA12</accession>
<keyword evidence="4" id="KW-0325">Glycoprotein</keyword>
<feature type="domain" description="Ig-like" evidence="5">
    <location>
        <begin position="113"/>
        <end position="187"/>
    </location>
</feature>
<evidence type="ECO:0000256" key="1">
    <source>
        <dbReference type="ARBA" id="ARBA00004370"/>
    </source>
</evidence>
<dbReference type="InterPro" id="IPR007110">
    <property type="entry name" value="Ig-like_dom"/>
</dbReference>
<comment type="subcellular location">
    <subcellularLocation>
        <location evidence="1">Membrane</location>
    </subcellularLocation>
</comment>
<name>A0A974CA12_XENLA</name>
<evidence type="ECO:0000313" key="7">
    <source>
        <dbReference type="Proteomes" id="UP000694892"/>
    </source>
</evidence>
<gene>
    <name evidence="6" type="ORF">XELAEV_18040559mg</name>
</gene>
<evidence type="ECO:0000313" key="6">
    <source>
        <dbReference type="EMBL" id="OCT69248.1"/>
    </source>
</evidence>
<dbReference type="InterPro" id="IPR036179">
    <property type="entry name" value="Ig-like_dom_sf"/>
</dbReference>
<protein>
    <recommendedName>
        <fullName evidence="5">Ig-like domain-containing protein</fullName>
    </recommendedName>
</protein>
<proteinExistence type="predicted"/>
<dbReference type="InterPro" id="IPR013783">
    <property type="entry name" value="Ig-like_fold"/>
</dbReference>
<dbReference type="InterPro" id="IPR015631">
    <property type="entry name" value="CD2/SLAM_rcpt"/>
</dbReference>
<sequence>GVCAIRCEHKKTPIFGAEEGSVLLQLERRFPILDLSWLFGTKIIAFRYLNSEMRIADNATYGDRLSSTMDGSLRIHFLRKQDQGVYTAYIRQMDMEICFQEYELRVYRNVSQTDLQINVTSVTITESCDVTLSCVVYGTDMSLAWHNVEMDQTVSINRDLHVYDGRQGETYICTAGNPIRNVSKAVTPWDLCEQGNNIIAWQIL</sequence>
<dbReference type="EMBL" id="CM004480">
    <property type="protein sequence ID" value="OCT69248.1"/>
    <property type="molecule type" value="Genomic_DNA"/>
</dbReference>
<dbReference type="GO" id="GO:0016020">
    <property type="term" value="C:membrane"/>
    <property type="evidence" value="ECO:0007669"/>
    <property type="project" value="UniProtKB-SubCell"/>
</dbReference>
<dbReference type="Proteomes" id="UP000694892">
    <property type="component" value="Chromosome 8L"/>
</dbReference>
<evidence type="ECO:0000256" key="4">
    <source>
        <dbReference type="ARBA" id="ARBA00023180"/>
    </source>
</evidence>
<feature type="non-terminal residue" evidence="6">
    <location>
        <position position="1"/>
    </location>
</feature>
<evidence type="ECO:0000256" key="2">
    <source>
        <dbReference type="ARBA" id="ARBA00022729"/>
    </source>
</evidence>
<evidence type="ECO:0000256" key="3">
    <source>
        <dbReference type="ARBA" id="ARBA00023136"/>
    </source>
</evidence>
<dbReference type="AlphaFoldDB" id="A0A974CA12"/>
<dbReference type="OMA" id="CAIRCEH"/>
<dbReference type="Gene3D" id="2.60.40.10">
    <property type="entry name" value="Immunoglobulins"/>
    <property type="match status" value="2"/>
</dbReference>
<keyword evidence="3" id="KW-0472">Membrane</keyword>